<dbReference type="SUPFAM" id="SSF56112">
    <property type="entry name" value="Protein kinase-like (PK-like)"/>
    <property type="match status" value="1"/>
</dbReference>
<keyword evidence="1" id="KW-0723">Serine/threonine-protein kinase</keyword>
<evidence type="ECO:0000256" key="3">
    <source>
        <dbReference type="ARBA" id="ARBA00022741"/>
    </source>
</evidence>
<dbReference type="PROSITE" id="PS51158">
    <property type="entry name" value="ALPHA_KINASE"/>
    <property type="match status" value="1"/>
</dbReference>
<evidence type="ECO:0000256" key="1">
    <source>
        <dbReference type="ARBA" id="ARBA00022527"/>
    </source>
</evidence>
<sequence>LYAAKCHYNVGSGPHVSSEENQQHLKEELHRQSVVREAVNRFIENAKSLKVSVYDIKVADAFLFIVSDGMRKGHSWLVDPLVEGGKFRKFSGTNEAGSNGADLAGRTCDAFAHFSYFDSQGTVVFVDLQGWFPFKRTSSHYLTLYDTMIHSSQVLFGLGDQGQLGVDEFVSQHTCNSICRALGLTDVTEMSLKFSSGPDPDDKDK</sequence>
<dbReference type="OrthoDB" id="301415at2759"/>
<evidence type="ECO:0000256" key="4">
    <source>
        <dbReference type="ARBA" id="ARBA00022777"/>
    </source>
</evidence>
<dbReference type="GO" id="GO:0005524">
    <property type="term" value="F:ATP binding"/>
    <property type="evidence" value="ECO:0007669"/>
    <property type="project" value="UniProtKB-KW"/>
</dbReference>
<dbReference type="STRING" id="230819.A0A5C3KWT7"/>
<dbReference type="CDD" id="cd04515">
    <property type="entry name" value="Alpha_kinase"/>
    <property type="match status" value="1"/>
</dbReference>
<feature type="non-terminal residue" evidence="7">
    <location>
        <position position="205"/>
    </location>
</feature>
<dbReference type="EMBL" id="ML210196">
    <property type="protein sequence ID" value="TFK24705.1"/>
    <property type="molecule type" value="Genomic_DNA"/>
</dbReference>
<dbReference type="SMART" id="SM00811">
    <property type="entry name" value="Alpha_kinase"/>
    <property type="match status" value="1"/>
</dbReference>
<keyword evidence="8" id="KW-1185">Reference proteome</keyword>
<dbReference type="Pfam" id="PF02816">
    <property type="entry name" value="Alpha_kinase"/>
    <property type="match status" value="1"/>
</dbReference>
<feature type="non-terminal residue" evidence="7">
    <location>
        <position position="1"/>
    </location>
</feature>
<dbReference type="AlphaFoldDB" id="A0A5C3KWT7"/>
<keyword evidence="3" id="KW-0547">Nucleotide-binding</keyword>
<dbReference type="Proteomes" id="UP000307440">
    <property type="component" value="Unassembled WGS sequence"/>
</dbReference>
<dbReference type="InterPro" id="IPR011009">
    <property type="entry name" value="Kinase-like_dom_sf"/>
</dbReference>
<feature type="domain" description="Alpha-type protein kinase" evidence="6">
    <location>
        <begin position="1"/>
        <end position="187"/>
    </location>
</feature>
<proteinExistence type="predicted"/>
<protein>
    <submittedName>
        <fullName evidence="7">Kinase-like protein</fullName>
    </submittedName>
</protein>
<evidence type="ECO:0000313" key="7">
    <source>
        <dbReference type="EMBL" id="TFK24705.1"/>
    </source>
</evidence>
<name>A0A5C3KWT7_COPMA</name>
<reference evidence="7 8" key="1">
    <citation type="journal article" date="2019" name="Nat. Ecol. Evol.">
        <title>Megaphylogeny resolves global patterns of mushroom evolution.</title>
        <authorList>
            <person name="Varga T."/>
            <person name="Krizsan K."/>
            <person name="Foldi C."/>
            <person name="Dima B."/>
            <person name="Sanchez-Garcia M."/>
            <person name="Sanchez-Ramirez S."/>
            <person name="Szollosi G.J."/>
            <person name="Szarkandi J.G."/>
            <person name="Papp V."/>
            <person name="Albert L."/>
            <person name="Andreopoulos W."/>
            <person name="Angelini C."/>
            <person name="Antonin V."/>
            <person name="Barry K.W."/>
            <person name="Bougher N.L."/>
            <person name="Buchanan P."/>
            <person name="Buyck B."/>
            <person name="Bense V."/>
            <person name="Catcheside P."/>
            <person name="Chovatia M."/>
            <person name="Cooper J."/>
            <person name="Damon W."/>
            <person name="Desjardin D."/>
            <person name="Finy P."/>
            <person name="Geml J."/>
            <person name="Haridas S."/>
            <person name="Hughes K."/>
            <person name="Justo A."/>
            <person name="Karasinski D."/>
            <person name="Kautmanova I."/>
            <person name="Kiss B."/>
            <person name="Kocsube S."/>
            <person name="Kotiranta H."/>
            <person name="LaButti K.M."/>
            <person name="Lechner B.E."/>
            <person name="Liimatainen K."/>
            <person name="Lipzen A."/>
            <person name="Lukacs Z."/>
            <person name="Mihaltcheva S."/>
            <person name="Morgado L.N."/>
            <person name="Niskanen T."/>
            <person name="Noordeloos M.E."/>
            <person name="Ohm R.A."/>
            <person name="Ortiz-Santana B."/>
            <person name="Ovrebo C."/>
            <person name="Racz N."/>
            <person name="Riley R."/>
            <person name="Savchenko A."/>
            <person name="Shiryaev A."/>
            <person name="Soop K."/>
            <person name="Spirin V."/>
            <person name="Szebenyi C."/>
            <person name="Tomsovsky M."/>
            <person name="Tulloss R.E."/>
            <person name="Uehling J."/>
            <person name="Grigoriev I.V."/>
            <person name="Vagvolgyi C."/>
            <person name="Papp T."/>
            <person name="Martin F.M."/>
            <person name="Miettinen O."/>
            <person name="Hibbett D.S."/>
            <person name="Nagy L.G."/>
        </authorList>
    </citation>
    <scope>NUCLEOTIDE SEQUENCE [LARGE SCALE GENOMIC DNA]</scope>
    <source>
        <strain evidence="7 8">CBS 121175</strain>
    </source>
</reference>
<accession>A0A5C3KWT7</accession>
<evidence type="ECO:0000256" key="2">
    <source>
        <dbReference type="ARBA" id="ARBA00022679"/>
    </source>
</evidence>
<gene>
    <name evidence="7" type="ORF">FA15DRAFT_571020</name>
</gene>
<dbReference type="InterPro" id="IPR004166">
    <property type="entry name" value="a-kinase_dom"/>
</dbReference>
<dbReference type="GO" id="GO:0004674">
    <property type="term" value="F:protein serine/threonine kinase activity"/>
    <property type="evidence" value="ECO:0007669"/>
    <property type="project" value="UniProtKB-KW"/>
</dbReference>
<dbReference type="InterPro" id="IPR051852">
    <property type="entry name" value="Alpha-type_PK"/>
</dbReference>
<keyword evidence="5" id="KW-0067">ATP-binding</keyword>
<keyword evidence="2" id="KW-0808">Transferase</keyword>
<evidence type="ECO:0000259" key="6">
    <source>
        <dbReference type="PROSITE" id="PS51158"/>
    </source>
</evidence>
<evidence type="ECO:0000256" key="5">
    <source>
        <dbReference type="ARBA" id="ARBA00022840"/>
    </source>
</evidence>
<dbReference type="Gene3D" id="3.20.200.10">
    <property type="entry name" value="MHCK/EF2 kinase"/>
    <property type="match status" value="1"/>
</dbReference>
<organism evidence="7 8">
    <name type="scientific">Coprinopsis marcescibilis</name>
    <name type="common">Agaric fungus</name>
    <name type="synonym">Psathyrella marcescibilis</name>
    <dbReference type="NCBI Taxonomy" id="230819"/>
    <lineage>
        <taxon>Eukaryota</taxon>
        <taxon>Fungi</taxon>
        <taxon>Dikarya</taxon>
        <taxon>Basidiomycota</taxon>
        <taxon>Agaricomycotina</taxon>
        <taxon>Agaricomycetes</taxon>
        <taxon>Agaricomycetidae</taxon>
        <taxon>Agaricales</taxon>
        <taxon>Agaricineae</taxon>
        <taxon>Psathyrellaceae</taxon>
        <taxon>Coprinopsis</taxon>
    </lineage>
</organism>
<dbReference type="PANTHER" id="PTHR45992:SF11">
    <property type="entry name" value="ALPHA-TYPE PROTEIN KINASE DOMAIN-CONTAINING PROTEIN"/>
    <property type="match status" value="1"/>
</dbReference>
<dbReference type="PANTHER" id="PTHR45992">
    <property type="entry name" value="EUKARYOTIC ELONGATION FACTOR 2 KINASE-RELATED"/>
    <property type="match status" value="1"/>
</dbReference>
<evidence type="ECO:0000313" key="8">
    <source>
        <dbReference type="Proteomes" id="UP000307440"/>
    </source>
</evidence>
<keyword evidence="4 7" id="KW-0418">Kinase</keyword>